<evidence type="ECO:0000313" key="4">
    <source>
        <dbReference type="Proteomes" id="UP000230002"/>
    </source>
</evidence>
<dbReference type="SUPFAM" id="SSF51430">
    <property type="entry name" value="NAD(P)-linked oxidoreductase"/>
    <property type="match status" value="1"/>
</dbReference>
<dbReference type="PANTHER" id="PTHR43625:SF78">
    <property type="entry name" value="PYRIDOXAL REDUCTASE-RELATED"/>
    <property type="match status" value="1"/>
</dbReference>
<dbReference type="EMBL" id="AYKW01000001">
    <property type="protein sequence ID" value="PIL36668.1"/>
    <property type="molecule type" value="Genomic_DNA"/>
</dbReference>
<dbReference type="AlphaFoldDB" id="A0A2G8SSW6"/>
<evidence type="ECO:0000256" key="1">
    <source>
        <dbReference type="ARBA" id="ARBA00023002"/>
    </source>
</evidence>
<proteinExistence type="predicted"/>
<evidence type="ECO:0000313" key="3">
    <source>
        <dbReference type="EMBL" id="PIL36668.1"/>
    </source>
</evidence>
<keyword evidence="1" id="KW-0560">Oxidoreductase</keyword>
<dbReference type="InterPro" id="IPR036812">
    <property type="entry name" value="NAD(P)_OxRdtase_dom_sf"/>
</dbReference>
<protein>
    <recommendedName>
        <fullName evidence="2">NADP-dependent oxidoreductase domain-containing protein</fullName>
    </recommendedName>
</protein>
<dbReference type="Gene3D" id="3.20.20.100">
    <property type="entry name" value="NADP-dependent oxidoreductase domain"/>
    <property type="match status" value="1"/>
</dbReference>
<dbReference type="InterPro" id="IPR050791">
    <property type="entry name" value="Aldo-Keto_reductase"/>
</dbReference>
<dbReference type="GO" id="GO:0016491">
    <property type="term" value="F:oxidoreductase activity"/>
    <property type="evidence" value="ECO:0007669"/>
    <property type="project" value="UniProtKB-KW"/>
</dbReference>
<dbReference type="Proteomes" id="UP000230002">
    <property type="component" value="Unassembled WGS sequence"/>
</dbReference>
<name>A0A2G8SSW6_9APHY</name>
<evidence type="ECO:0000259" key="2">
    <source>
        <dbReference type="Pfam" id="PF00248"/>
    </source>
</evidence>
<gene>
    <name evidence="3" type="ORF">GSI_00357</name>
</gene>
<dbReference type="InterPro" id="IPR023210">
    <property type="entry name" value="NADP_OxRdtase_dom"/>
</dbReference>
<reference evidence="3 4" key="1">
    <citation type="journal article" date="2015" name="Sci. Rep.">
        <title>Chromosome-level genome map provides insights into diverse defense mechanisms in the medicinal fungus Ganoderma sinense.</title>
        <authorList>
            <person name="Zhu Y."/>
            <person name="Xu J."/>
            <person name="Sun C."/>
            <person name="Zhou S."/>
            <person name="Xu H."/>
            <person name="Nelson D.R."/>
            <person name="Qian J."/>
            <person name="Song J."/>
            <person name="Luo H."/>
            <person name="Xiang L."/>
            <person name="Li Y."/>
            <person name="Xu Z."/>
            <person name="Ji A."/>
            <person name="Wang L."/>
            <person name="Lu S."/>
            <person name="Hayward A."/>
            <person name="Sun W."/>
            <person name="Li X."/>
            <person name="Schwartz D.C."/>
            <person name="Wang Y."/>
            <person name="Chen S."/>
        </authorList>
    </citation>
    <scope>NUCLEOTIDE SEQUENCE [LARGE SCALE GENOMIC DNA]</scope>
    <source>
        <strain evidence="3 4">ZZ0214-1</strain>
    </source>
</reference>
<organism evidence="3 4">
    <name type="scientific">Ganoderma sinense ZZ0214-1</name>
    <dbReference type="NCBI Taxonomy" id="1077348"/>
    <lineage>
        <taxon>Eukaryota</taxon>
        <taxon>Fungi</taxon>
        <taxon>Dikarya</taxon>
        <taxon>Basidiomycota</taxon>
        <taxon>Agaricomycotina</taxon>
        <taxon>Agaricomycetes</taxon>
        <taxon>Polyporales</taxon>
        <taxon>Polyporaceae</taxon>
        <taxon>Ganoderma</taxon>
    </lineage>
</organism>
<keyword evidence="4" id="KW-1185">Reference proteome</keyword>
<feature type="domain" description="NADP-dependent oxidoreductase" evidence="2">
    <location>
        <begin position="24"/>
        <end position="306"/>
    </location>
</feature>
<dbReference type="PANTHER" id="PTHR43625">
    <property type="entry name" value="AFLATOXIN B1 ALDEHYDE REDUCTASE"/>
    <property type="match status" value="1"/>
</dbReference>
<sequence length="328" mass="35303">MITATTKLGGTATNVVVAKVAGATPIPDEQAFESIKSSIDALPEGVKMMLNSAEFYGHGGTTGNLELLARFFEECPDYADKPFLSVKGGAIGFGKISGRADDLRNSVDKSIVALRGTKKIEVPIENIVGYLVEFFREGKFDHIGLSECRAEGLHDLGVYPISVVEIQISPISYEEETKKVLAASAELNISVAAYSCPHFGFYPLGHGLIAGKIKGMGDLPAGSWMRDLTRLKDENLPANLRLIDAILAMAAKKNCTPGQLSIAWVGALGEKVNPLPGSTRKERTLENLHGGEAVLSKEDLDEFAQLLDANPVKGDQDFWDAVDLKLWG</sequence>
<dbReference type="OrthoDB" id="37537at2759"/>
<comment type="caution">
    <text evidence="3">The sequence shown here is derived from an EMBL/GenBank/DDBJ whole genome shotgun (WGS) entry which is preliminary data.</text>
</comment>
<dbReference type="Pfam" id="PF00248">
    <property type="entry name" value="Aldo_ket_red"/>
    <property type="match status" value="1"/>
</dbReference>
<dbReference type="STRING" id="1077348.A0A2G8SSW6"/>
<dbReference type="GO" id="GO:0005737">
    <property type="term" value="C:cytoplasm"/>
    <property type="evidence" value="ECO:0007669"/>
    <property type="project" value="TreeGrafter"/>
</dbReference>
<accession>A0A2G8SSW6</accession>